<gene>
    <name evidence="1" type="ORF">ACFQ5K_01345</name>
</gene>
<evidence type="ECO:0000313" key="1">
    <source>
        <dbReference type="EMBL" id="MFD1440037.1"/>
    </source>
</evidence>
<protein>
    <submittedName>
        <fullName evidence="1">Uncharacterized protein</fullName>
    </submittedName>
</protein>
<dbReference type="RefSeq" id="WP_125758253.1">
    <property type="nucleotide sequence ID" value="NZ_JBHTOK010000006.1"/>
</dbReference>
<accession>A0ABW4CW10</accession>
<comment type="caution">
    <text evidence="1">The sequence shown here is derived from an EMBL/GenBank/DDBJ whole genome shotgun (WGS) entry which is preliminary data.</text>
</comment>
<proteinExistence type="predicted"/>
<evidence type="ECO:0000313" key="2">
    <source>
        <dbReference type="Proteomes" id="UP001597212"/>
    </source>
</evidence>
<keyword evidence="2" id="KW-1185">Reference proteome</keyword>
<sequence length="270" mass="30584">MLKIEKADGTLLTVASFRPRDLEKAAATLPLRDNLLVMPTMVLIMPFTDQARRTIAIDAEFGPYATSMATRAITRKMGMRMTPFHAELDETRRRVYAEMGLHGKPPRIIPYFLLFYFPLGRSEAGDYIWIAGNYLKDLTIVGPHVARIQFQTETDAGFTVTLSSPTLPNARRLSELEAFAAAVTREMQPLLRQTYGTLCSGAQFSRTLPDNYAHLDPRGDPSPTTVVINQYQEEFEHLWQALAVLLKAEDPAIDLAELKAQLLERWRHYQ</sequence>
<organism evidence="1 2">
    <name type="scientific">Lacticaseibacillus hegangensis</name>
    <dbReference type="NCBI Taxonomy" id="2486010"/>
    <lineage>
        <taxon>Bacteria</taxon>
        <taxon>Bacillati</taxon>
        <taxon>Bacillota</taxon>
        <taxon>Bacilli</taxon>
        <taxon>Lactobacillales</taxon>
        <taxon>Lactobacillaceae</taxon>
        <taxon>Lacticaseibacillus</taxon>
    </lineage>
</organism>
<dbReference type="Proteomes" id="UP001597212">
    <property type="component" value="Unassembled WGS sequence"/>
</dbReference>
<reference evidence="2" key="1">
    <citation type="journal article" date="2019" name="Int. J. Syst. Evol. Microbiol.">
        <title>The Global Catalogue of Microorganisms (GCM) 10K type strain sequencing project: providing services to taxonomists for standard genome sequencing and annotation.</title>
        <authorList>
            <consortium name="The Broad Institute Genomics Platform"/>
            <consortium name="The Broad Institute Genome Sequencing Center for Infectious Disease"/>
            <person name="Wu L."/>
            <person name="Ma J."/>
        </authorList>
    </citation>
    <scope>NUCLEOTIDE SEQUENCE [LARGE SCALE GENOMIC DNA]</scope>
    <source>
        <strain evidence="2">CCM 8912</strain>
    </source>
</reference>
<dbReference type="EMBL" id="JBHTOK010000006">
    <property type="protein sequence ID" value="MFD1440037.1"/>
    <property type="molecule type" value="Genomic_DNA"/>
</dbReference>
<name>A0ABW4CW10_9LACO</name>